<accession>A0ABU0TI48</accession>
<name>A0ABU0TI48_9FLAO</name>
<gene>
    <name evidence="2" type="ORF">QE404_001864</name>
</gene>
<keyword evidence="1" id="KW-1133">Transmembrane helix</keyword>
<feature type="transmembrane region" description="Helical" evidence="1">
    <location>
        <begin position="9"/>
        <end position="29"/>
    </location>
</feature>
<dbReference type="EMBL" id="JAUTAL010000001">
    <property type="protein sequence ID" value="MDQ1096717.1"/>
    <property type="molecule type" value="Genomic_DNA"/>
</dbReference>
<keyword evidence="1" id="KW-0812">Transmembrane</keyword>
<organism evidence="2 3">
    <name type="scientific">Chryseobacterium camelliae</name>
    <dbReference type="NCBI Taxonomy" id="1265445"/>
    <lineage>
        <taxon>Bacteria</taxon>
        <taxon>Pseudomonadati</taxon>
        <taxon>Bacteroidota</taxon>
        <taxon>Flavobacteriia</taxon>
        <taxon>Flavobacteriales</taxon>
        <taxon>Weeksellaceae</taxon>
        <taxon>Chryseobacterium group</taxon>
        <taxon>Chryseobacterium</taxon>
    </lineage>
</organism>
<keyword evidence="3" id="KW-1185">Reference proteome</keyword>
<feature type="transmembrane region" description="Helical" evidence="1">
    <location>
        <begin position="365"/>
        <end position="390"/>
    </location>
</feature>
<evidence type="ECO:0008006" key="4">
    <source>
        <dbReference type="Google" id="ProtNLM"/>
    </source>
</evidence>
<evidence type="ECO:0000256" key="1">
    <source>
        <dbReference type="SAM" id="Phobius"/>
    </source>
</evidence>
<evidence type="ECO:0000313" key="2">
    <source>
        <dbReference type="EMBL" id="MDQ1096717.1"/>
    </source>
</evidence>
<evidence type="ECO:0000313" key="3">
    <source>
        <dbReference type="Proteomes" id="UP001225072"/>
    </source>
</evidence>
<reference evidence="2 3" key="1">
    <citation type="submission" date="2023-07" db="EMBL/GenBank/DDBJ databases">
        <title>Functional and genomic diversity of the sorghum phyllosphere microbiome.</title>
        <authorList>
            <person name="Shade A."/>
        </authorList>
    </citation>
    <scope>NUCLEOTIDE SEQUENCE [LARGE SCALE GENOMIC DNA]</scope>
    <source>
        <strain evidence="2 3">SORGH_AS_1064</strain>
    </source>
</reference>
<keyword evidence="1" id="KW-0472">Membrane</keyword>
<dbReference type="Proteomes" id="UP001225072">
    <property type="component" value="Unassembled WGS sequence"/>
</dbReference>
<feature type="transmembrane region" description="Helical" evidence="1">
    <location>
        <begin position="55"/>
        <end position="74"/>
    </location>
</feature>
<feature type="transmembrane region" description="Helical" evidence="1">
    <location>
        <begin position="86"/>
        <end position="107"/>
    </location>
</feature>
<protein>
    <recommendedName>
        <fullName evidence="4">DUF3329 domain-containing protein</fullName>
    </recommendedName>
</protein>
<sequence length="401" mass="47249">MNRKLKRMLIISFVILALIHLAYFIYGYFTFSSSIKEINIYTEFYRFKFYDDVSISHIFITGLFLSVFLIVLLRNHSGYRYTGPEILRIGAVLLLVSLLSSTFFISYSVGANAKIRTELPEKAFNDDKTMLNVLRPFLYNYTSYSSEKLFNPENILYPKPYPVIEERDTTYYDPHNKEYYSIEHAYYSIDTLKMANDDLKSLREKTRLLLSVTDIDENEFKKRIISKKAIGDSTEVVYKGVEVNPKYDDNICIFLENNQLFIPVHNIPERSQQYRNAVTRYQLLYKYPQDSMLNSFRRLSAMLNTYGIENKIVPKELTRDVFFYRDHRQEPLNGIRNYIDRNALKEKFKAFDRLFYHPNYLHPSIMPIFIAVVLGIWAGLFGLFLLVNLVRKKRVPGNSNA</sequence>
<dbReference type="RefSeq" id="WP_307449580.1">
    <property type="nucleotide sequence ID" value="NZ_JAUTAL010000001.1"/>
</dbReference>
<proteinExistence type="predicted"/>
<comment type="caution">
    <text evidence="2">The sequence shown here is derived from an EMBL/GenBank/DDBJ whole genome shotgun (WGS) entry which is preliminary data.</text>
</comment>